<proteinExistence type="predicted"/>
<feature type="compositionally biased region" description="Basic and acidic residues" evidence="1">
    <location>
        <begin position="38"/>
        <end position="49"/>
    </location>
</feature>
<dbReference type="RefSeq" id="WP_222823827.1">
    <property type="nucleotide sequence ID" value="NZ_JAHWXP010000001.1"/>
</dbReference>
<dbReference type="EMBL" id="JAHWXP010000001">
    <property type="protein sequence ID" value="MBY8336118.1"/>
    <property type="molecule type" value="Genomic_DNA"/>
</dbReference>
<gene>
    <name evidence="2" type="ORF">KYN89_03570</name>
</gene>
<accession>A0ABS7PAN2</accession>
<reference evidence="2 3" key="1">
    <citation type="submission" date="2021-07" db="EMBL/GenBank/DDBJ databases">
        <title>Alteriqipengyuania abyssalis NZ-12B nov, sp.nov isolated from deep sea sponge in pacific ocean.</title>
        <authorList>
            <person name="Tareen S."/>
            <person name="Wink J."/>
        </authorList>
    </citation>
    <scope>NUCLEOTIDE SEQUENCE [LARGE SCALE GENOMIC DNA]</scope>
    <source>
        <strain evidence="2 3">NZ-12B</strain>
    </source>
</reference>
<evidence type="ECO:0000313" key="2">
    <source>
        <dbReference type="EMBL" id="MBY8336118.1"/>
    </source>
</evidence>
<evidence type="ECO:0000313" key="3">
    <source>
        <dbReference type="Proteomes" id="UP000759298"/>
    </source>
</evidence>
<evidence type="ECO:0000256" key="1">
    <source>
        <dbReference type="SAM" id="MobiDB-lite"/>
    </source>
</evidence>
<comment type="caution">
    <text evidence="2">The sequence shown here is derived from an EMBL/GenBank/DDBJ whole genome shotgun (WGS) entry which is preliminary data.</text>
</comment>
<sequence>MSEQEKSSTPPRGDKPDGKNDSEITREHRALMNQGSAKPEDYPESERDAQSLVRKDKRHDQPD</sequence>
<dbReference type="Proteomes" id="UP000759298">
    <property type="component" value="Unassembled WGS sequence"/>
</dbReference>
<organism evidence="2 3">
    <name type="scientific">Alteriqipengyuania abyssalis</name>
    <dbReference type="NCBI Taxonomy" id="2860200"/>
    <lineage>
        <taxon>Bacteria</taxon>
        <taxon>Pseudomonadati</taxon>
        <taxon>Pseudomonadota</taxon>
        <taxon>Alphaproteobacteria</taxon>
        <taxon>Sphingomonadales</taxon>
        <taxon>Erythrobacteraceae</taxon>
        <taxon>Alteriqipengyuania</taxon>
    </lineage>
</organism>
<protein>
    <submittedName>
        <fullName evidence="2">Uncharacterized protein</fullName>
    </submittedName>
</protein>
<keyword evidence="3" id="KW-1185">Reference proteome</keyword>
<name>A0ABS7PAN2_9SPHN</name>
<feature type="compositionally biased region" description="Basic and acidic residues" evidence="1">
    <location>
        <begin position="1"/>
        <end position="30"/>
    </location>
</feature>
<feature type="region of interest" description="Disordered" evidence="1">
    <location>
        <begin position="1"/>
        <end position="63"/>
    </location>
</feature>